<sequence length="260" mass="30878">MLIFCIPLRSKEVSKDWNKVSLLFNRTLESVYNQTNPNFKIFVACHQIPNLNKTYDDRVQFIIMNIKIPITYLDMMWDKDTKIYACQKAARNYLIEQKLEGCYFMNVDSDDLISNKIADFVANKAKKLVYTSRFGYIYFEGNTYLKKARRLERTCGSCFVIYLDINQLPYNDEGYLLNNVDKCPFTPHHSDIYHKLVKIKKWSHGYIPFATTIYIVNDVNVSNFANHQVGRNRRLEYKLELRRNISHYEKEFNIKQNLNP</sequence>
<dbReference type="AlphaFoldDB" id="A0A506PQ28"/>
<name>A0A506PQ28_9FLAO</name>
<evidence type="ECO:0000313" key="2">
    <source>
        <dbReference type="Proteomes" id="UP000317332"/>
    </source>
</evidence>
<evidence type="ECO:0008006" key="3">
    <source>
        <dbReference type="Google" id="ProtNLM"/>
    </source>
</evidence>
<organism evidence="1 2">
    <name type="scientific">Paucihalobacter ruber</name>
    <dbReference type="NCBI Taxonomy" id="2567861"/>
    <lineage>
        <taxon>Bacteria</taxon>
        <taxon>Pseudomonadati</taxon>
        <taxon>Bacteroidota</taxon>
        <taxon>Flavobacteriia</taxon>
        <taxon>Flavobacteriales</taxon>
        <taxon>Flavobacteriaceae</taxon>
        <taxon>Paucihalobacter</taxon>
    </lineage>
</organism>
<dbReference type="EMBL" id="VHIQ01000001">
    <property type="protein sequence ID" value="TPV35976.1"/>
    <property type="molecule type" value="Genomic_DNA"/>
</dbReference>
<keyword evidence="2" id="KW-1185">Reference proteome</keyword>
<protein>
    <recommendedName>
        <fullName evidence="3">Glycosyl transferase family 2</fullName>
    </recommendedName>
</protein>
<dbReference type="RefSeq" id="WP_140988986.1">
    <property type="nucleotide sequence ID" value="NZ_VHIQ01000001.1"/>
</dbReference>
<dbReference type="Proteomes" id="UP000317332">
    <property type="component" value="Unassembled WGS sequence"/>
</dbReference>
<evidence type="ECO:0000313" key="1">
    <source>
        <dbReference type="EMBL" id="TPV35976.1"/>
    </source>
</evidence>
<accession>A0A506PQ28</accession>
<comment type="caution">
    <text evidence="1">The sequence shown here is derived from an EMBL/GenBank/DDBJ whole genome shotgun (WGS) entry which is preliminary data.</text>
</comment>
<proteinExistence type="predicted"/>
<reference evidence="1 2" key="1">
    <citation type="submission" date="2019-06" db="EMBL/GenBank/DDBJ databases">
        <title>Flavobacteriaceae Paucihalobacterium erythroidium CWB-1, complete genome.</title>
        <authorList>
            <person name="Wu S."/>
        </authorList>
    </citation>
    <scope>NUCLEOTIDE SEQUENCE [LARGE SCALE GENOMIC DNA]</scope>
    <source>
        <strain evidence="1 2">CWB-1</strain>
    </source>
</reference>
<dbReference type="OrthoDB" id="747531at2"/>
<gene>
    <name evidence="1" type="ORF">FJ651_03390</name>
</gene>